<dbReference type="Pfam" id="PF01381">
    <property type="entry name" value="HTH_3"/>
    <property type="match status" value="1"/>
</dbReference>
<dbReference type="SUPFAM" id="SSF47413">
    <property type="entry name" value="lambda repressor-like DNA-binding domains"/>
    <property type="match status" value="1"/>
</dbReference>
<protein>
    <submittedName>
        <fullName evidence="2">Transcriptional regulator with XRE-family HTH domain</fullName>
    </submittedName>
</protein>
<reference evidence="2 3" key="1">
    <citation type="submission" date="2023-07" db="EMBL/GenBank/DDBJ databases">
        <title>Sorghum-associated microbial communities from plants grown in Nebraska, USA.</title>
        <authorList>
            <person name="Schachtman D."/>
        </authorList>
    </citation>
    <scope>NUCLEOTIDE SEQUENCE [LARGE SCALE GENOMIC DNA]</scope>
    <source>
        <strain evidence="2 3">596</strain>
    </source>
</reference>
<dbReference type="Gene3D" id="1.10.260.40">
    <property type="entry name" value="lambda repressor-like DNA-binding domains"/>
    <property type="match status" value="1"/>
</dbReference>
<dbReference type="SMART" id="SM00530">
    <property type="entry name" value="HTH_XRE"/>
    <property type="match status" value="1"/>
</dbReference>
<evidence type="ECO:0000313" key="3">
    <source>
        <dbReference type="Proteomes" id="UP001260715"/>
    </source>
</evidence>
<dbReference type="EMBL" id="JAVDSJ010000002">
    <property type="protein sequence ID" value="MDR6583431.1"/>
    <property type="molecule type" value="Genomic_DNA"/>
</dbReference>
<gene>
    <name evidence="2" type="ORF">J2W50_001629</name>
</gene>
<sequence>MSDFSDRLKEERKRLGLNQEEFAALGGVKKGAQFNYENGSRAPDTDYLFSIALAGVDLVYLMTGEPSASTMSDDENELLAGYRKLDLRAKARVLGVVEGASDADTIPSAPKNRSNITIHGGVGQQIHGETFKKVVGPQMVKAPSKKKS</sequence>
<dbReference type="PROSITE" id="PS50943">
    <property type="entry name" value="HTH_CROC1"/>
    <property type="match status" value="1"/>
</dbReference>
<feature type="domain" description="HTH cro/C1-type" evidence="1">
    <location>
        <begin position="8"/>
        <end position="61"/>
    </location>
</feature>
<name>A0ABU1PBX5_9BURK</name>
<proteinExistence type="predicted"/>
<comment type="caution">
    <text evidence="2">The sequence shown here is derived from an EMBL/GenBank/DDBJ whole genome shotgun (WGS) entry which is preliminary data.</text>
</comment>
<keyword evidence="3" id="KW-1185">Reference proteome</keyword>
<dbReference type="CDD" id="cd00093">
    <property type="entry name" value="HTH_XRE"/>
    <property type="match status" value="1"/>
</dbReference>
<evidence type="ECO:0000313" key="2">
    <source>
        <dbReference type="EMBL" id="MDR6583431.1"/>
    </source>
</evidence>
<evidence type="ECO:0000259" key="1">
    <source>
        <dbReference type="PROSITE" id="PS50943"/>
    </source>
</evidence>
<dbReference type="InterPro" id="IPR010982">
    <property type="entry name" value="Lambda_DNA-bd_dom_sf"/>
</dbReference>
<dbReference type="InterPro" id="IPR001387">
    <property type="entry name" value="Cro/C1-type_HTH"/>
</dbReference>
<organism evidence="2 3">
    <name type="scientific">Herbaspirillum frisingense</name>
    <dbReference type="NCBI Taxonomy" id="92645"/>
    <lineage>
        <taxon>Bacteria</taxon>
        <taxon>Pseudomonadati</taxon>
        <taxon>Pseudomonadota</taxon>
        <taxon>Betaproteobacteria</taxon>
        <taxon>Burkholderiales</taxon>
        <taxon>Oxalobacteraceae</taxon>
        <taxon>Herbaspirillum</taxon>
    </lineage>
</organism>
<dbReference type="Proteomes" id="UP001260715">
    <property type="component" value="Unassembled WGS sequence"/>
</dbReference>
<accession>A0ABU1PBX5</accession>
<dbReference type="RefSeq" id="WP_166758272.1">
    <property type="nucleotide sequence ID" value="NZ_JAVDSJ010000002.1"/>
</dbReference>